<dbReference type="GO" id="GO:0003677">
    <property type="term" value="F:DNA binding"/>
    <property type="evidence" value="ECO:0007669"/>
    <property type="project" value="UniProtKB-KW"/>
</dbReference>
<keyword evidence="3" id="KW-0238">DNA-binding</keyword>
<dbReference type="SMART" id="SM00470">
    <property type="entry name" value="ParB"/>
    <property type="match status" value="1"/>
</dbReference>
<evidence type="ECO:0000313" key="6">
    <source>
        <dbReference type="Proteomes" id="UP000184233"/>
    </source>
</evidence>
<dbReference type="STRING" id="1895771.BGO89_00235"/>
<gene>
    <name evidence="5" type="ORF">BGO89_00235</name>
</gene>
<evidence type="ECO:0000313" key="5">
    <source>
        <dbReference type="EMBL" id="OJX58672.1"/>
    </source>
</evidence>
<dbReference type="Pfam" id="PF23552">
    <property type="entry name" value="ParB_C"/>
    <property type="match status" value="1"/>
</dbReference>
<dbReference type="Pfam" id="PF02195">
    <property type="entry name" value="ParB_N"/>
    <property type="match status" value="1"/>
</dbReference>
<feature type="domain" description="ParB-like N-terminal" evidence="4">
    <location>
        <begin position="42"/>
        <end position="132"/>
    </location>
</feature>
<sequence>MKQTLGLGKGIGALIPKELIKQDQTAQQTIVDETDGAANGIGFIDIDKIKPNPFQPREEFDPRALEELKNSIMVHGVITPITVRKLFDGYELVSGERRLRASKEAGLKQIPAYVTTVSGDAQMLELAIIENVQREDLNPLEVAHGYQRLIEECHLKQEDVAVKVGKDRSTVANHLRLLKLPYDAQQALRNRQISMGHARALLALSDESAQMAVLHEIRERDLSVRKTEALVKDLELGRKDIAKGGDIRPVHNKIEARSSTTSVAVGELAHTLSELENTLRHIFGTQVKVKMKGSQEGAIEVEFYSLDELERLLDLLSNLERSDKA</sequence>
<dbReference type="SUPFAM" id="SSF110849">
    <property type="entry name" value="ParB/Sulfiredoxin"/>
    <property type="match status" value="1"/>
</dbReference>
<dbReference type="EMBL" id="MKVH01000017">
    <property type="protein sequence ID" value="OJX58672.1"/>
    <property type="molecule type" value="Genomic_DNA"/>
</dbReference>
<name>A0A1M3L174_9BACT</name>
<dbReference type="Pfam" id="PF17762">
    <property type="entry name" value="HTH_ParB"/>
    <property type="match status" value="1"/>
</dbReference>
<evidence type="ECO:0000256" key="3">
    <source>
        <dbReference type="ARBA" id="ARBA00023125"/>
    </source>
</evidence>
<dbReference type="GO" id="GO:0005694">
    <property type="term" value="C:chromosome"/>
    <property type="evidence" value="ECO:0007669"/>
    <property type="project" value="TreeGrafter"/>
</dbReference>
<proteinExistence type="inferred from homology"/>
<protein>
    <recommendedName>
        <fullName evidence="4">ParB-like N-terminal domain-containing protein</fullName>
    </recommendedName>
</protein>
<comment type="caution">
    <text evidence="5">The sequence shown here is derived from an EMBL/GenBank/DDBJ whole genome shotgun (WGS) entry which is preliminary data.</text>
</comment>
<dbReference type="FunFam" id="3.90.1530.30:FF:000001">
    <property type="entry name" value="Chromosome partitioning protein ParB"/>
    <property type="match status" value="1"/>
</dbReference>
<accession>A0A1M3L174</accession>
<dbReference type="FunFam" id="1.10.10.2830:FF:000001">
    <property type="entry name" value="Chromosome partitioning protein ParB"/>
    <property type="match status" value="1"/>
</dbReference>
<organism evidence="5 6">
    <name type="scientific">Candidatus Kapaibacterium thiocyanatum</name>
    <dbReference type="NCBI Taxonomy" id="1895771"/>
    <lineage>
        <taxon>Bacteria</taxon>
        <taxon>Pseudomonadati</taxon>
        <taxon>Candidatus Kapaibacteriota</taxon>
        <taxon>Candidatus Kapaibacteriia</taxon>
        <taxon>Candidatus Kapaibacteriales</taxon>
        <taxon>Candidatus Kapaibacteriaceae</taxon>
        <taxon>Candidatus Kapaibacterium</taxon>
    </lineage>
</organism>
<dbReference type="GO" id="GO:0007059">
    <property type="term" value="P:chromosome segregation"/>
    <property type="evidence" value="ECO:0007669"/>
    <property type="project" value="UniProtKB-KW"/>
</dbReference>
<comment type="similarity">
    <text evidence="1">Belongs to the ParB family.</text>
</comment>
<dbReference type="InterPro" id="IPR050336">
    <property type="entry name" value="Chromosome_partition/occlusion"/>
</dbReference>
<evidence type="ECO:0000256" key="1">
    <source>
        <dbReference type="ARBA" id="ARBA00006295"/>
    </source>
</evidence>
<dbReference type="InterPro" id="IPR057240">
    <property type="entry name" value="ParB_dimer_C"/>
</dbReference>
<dbReference type="Proteomes" id="UP000184233">
    <property type="component" value="Unassembled WGS sequence"/>
</dbReference>
<dbReference type="Gene3D" id="1.10.10.2830">
    <property type="match status" value="1"/>
</dbReference>
<dbReference type="InterPro" id="IPR036086">
    <property type="entry name" value="ParB/Sulfiredoxin_sf"/>
</dbReference>
<dbReference type="InterPro" id="IPR003115">
    <property type="entry name" value="ParB_N"/>
</dbReference>
<dbReference type="InterPro" id="IPR004437">
    <property type="entry name" value="ParB/RepB/Spo0J"/>
</dbReference>
<dbReference type="AlphaFoldDB" id="A0A1M3L174"/>
<keyword evidence="2" id="KW-0159">Chromosome partition</keyword>
<evidence type="ECO:0000256" key="2">
    <source>
        <dbReference type="ARBA" id="ARBA00022829"/>
    </source>
</evidence>
<dbReference type="CDD" id="cd16393">
    <property type="entry name" value="SPO0J_N"/>
    <property type="match status" value="1"/>
</dbReference>
<dbReference type="InterPro" id="IPR041468">
    <property type="entry name" value="HTH_ParB/Spo0J"/>
</dbReference>
<dbReference type="PANTHER" id="PTHR33375:SF1">
    <property type="entry name" value="CHROMOSOME-PARTITIONING PROTEIN PARB-RELATED"/>
    <property type="match status" value="1"/>
</dbReference>
<evidence type="ECO:0000259" key="4">
    <source>
        <dbReference type="SMART" id="SM00470"/>
    </source>
</evidence>
<dbReference type="NCBIfam" id="TIGR00180">
    <property type="entry name" value="parB_part"/>
    <property type="match status" value="1"/>
</dbReference>
<dbReference type="Gene3D" id="3.90.1530.30">
    <property type="match status" value="1"/>
</dbReference>
<dbReference type="PANTHER" id="PTHR33375">
    <property type="entry name" value="CHROMOSOME-PARTITIONING PROTEIN PARB-RELATED"/>
    <property type="match status" value="1"/>
</dbReference>
<dbReference type="SUPFAM" id="SSF109709">
    <property type="entry name" value="KorB DNA-binding domain-like"/>
    <property type="match status" value="1"/>
</dbReference>
<reference evidence="5 6" key="1">
    <citation type="submission" date="2016-09" db="EMBL/GenBank/DDBJ databases">
        <title>Genome-resolved meta-omics ties microbial dynamics to process performance in biotechnology for thiocyanate degradation.</title>
        <authorList>
            <person name="Kantor R.S."/>
            <person name="Huddy R.J."/>
            <person name="Iyer R."/>
            <person name="Thomas B.C."/>
            <person name="Brown C.T."/>
            <person name="Anantharaman K."/>
            <person name="Tringe S."/>
            <person name="Hettich R.L."/>
            <person name="Harrison S.T."/>
            <person name="Banfield J.F."/>
        </authorList>
    </citation>
    <scope>NUCLEOTIDE SEQUENCE [LARGE SCALE GENOMIC DNA]</scope>
    <source>
        <strain evidence="5">59-99</strain>
    </source>
</reference>